<keyword evidence="6" id="KW-0807">Transducer</keyword>
<feature type="transmembrane region" description="Helical" evidence="6">
    <location>
        <begin position="205"/>
        <end position="223"/>
    </location>
</feature>
<dbReference type="Proteomes" id="UP000494165">
    <property type="component" value="Unassembled WGS sequence"/>
</dbReference>
<dbReference type="EMBL" id="CADEPI010000079">
    <property type="protein sequence ID" value="CAB3372970.1"/>
    <property type="molecule type" value="Genomic_DNA"/>
</dbReference>
<comment type="function">
    <text evidence="6">Gustatory receptor which mediates acceptance or avoidance behavior, depending on its substrates.</text>
</comment>
<feature type="transmembrane region" description="Helical" evidence="6">
    <location>
        <begin position="311"/>
        <end position="328"/>
    </location>
</feature>
<comment type="caution">
    <text evidence="6">Lacks conserved residue(s) required for the propagation of feature annotation.</text>
</comment>
<reference evidence="7 8" key="1">
    <citation type="submission" date="2020-04" db="EMBL/GenBank/DDBJ databases">
        <authorList>
            <person name="Alioto T."/>
            <person name="Alioto T."/>
            <person name="Gomez Garrido J."/>
        </authorList>
    </citation>
    <scope>NUCLEOTIDE SEQUENCE [LARGE SCALE GENOMIC DNA]</scope>
</reference>
<organism evidence="7 8">
    <name type="scientific">Cloeon dipterum</name>
    <dbReference type="NCBI Taxonomy" id="197152"/>
    <lineage>
        <taxon>Eukaryota</taxon>
        <taxon>Metazoa</taxon>
        <taxon>Ecdysozoa</taxon>
        <taxon>Arthropoda</taxon>
        <taxon>Hexapoda</taxon>
        <taxon>Insecta</taxon>
        <taxon>Pterygota</taxon>
        <taxon>Palaeoptera</taxon>
        <taxon>Ephemeroptera</taxon>
        <taxon>Pisciforma</taxon>
        <taxon>Baetidae</taxon>
        <taxon>Cloeon</taxon>
    </lineage>
</organism>
<keyword evidence="5 6" id="KW-0472">Membrane</keyword>
<feature type="transmembrane region" description="Helical" evidence="6">
    <location>
        <begin position="62"/>
        <end position="82"/>
    </location>
</feature>
<evidence type="ECO:0000313" key="7">
    <source>
        <dbReference type="EMBL" id="CAB3372970.1"/>
    </source>
</evidence>
<name>A0A8S1CSL9_9INSE</name>
<dbReference type="GO" id="GO:0050909">
    <property type="term" value="P:sensory perception of taste"/>
    <property type="evidence" value="ECO:0007669"/>
    <property type="project" value="InterPro"/>
</dbReference>
<evidence type="ECO:0000256" key="3">
    <source>
        <dbReference type="ARBA" id="ARBA00022692"/>
    </source>
</evidence>
<feature type="transmembrane region" description="Helical" evidence="6">
    <location>
        <begin position="269"/>
        <end position="291"/>
    </location>
</feature>
<keyword evidence="2 6" id="KW-1003">Cell membrane</keyword>
<dbReference type="AlphaFoldDB" id="A0A8S1CSL9"/>
<evidence type="ECO:0000256" key="4">
    <source>
        <dbReference type="ARBA" id="ARBA00022989"/>
    </source>
</evidence>
<dbReference type="InterPro" id="IPR013604">
    <property type="entry name" value="7TM_chemorcpt"/>
</dbReference>
<protein>
    <recommendedName>
        <fullName evidence="6">Gustatory receptor</fullName>
    </recommendedName>
</protein>
<feature type="transmembrane region" description="Helical" evidence="6">
    <location>
        <begin position="102"/>
        <end position="121"/>
    </location>
</feature>
<keyword evidence="8" id="KW-1185">Reference proteome</keyword>
<comment type="subcellular location">
    <subcellularLocation>
        <location evidence="1 6">Cell membrane</location>
        <topology evidence="1 6">Multi-pass membrane protein</topology>
    </subcellularLocation>
</comment>
<accession>A0A8S1CSL9</accession>
<dbReference type="GO" id="GO:0005886">
    <property type="term" value="C:plasma membrane"/>
    <property type="evidence" value="ECO:0007669"/>
    <property type="project" value="UniProtKB-SubCell"/>
</dbReference>
<sequence length="388" mass="44740">MLFITSVAYMLEVIVIENNLKLHKCQFKSKDAAIKTIIRQRELHSNILSTIEKLNSSKFSKIIFLSVILNVVQSFFLVSLIIFMQMNNTTKVKIPKDTVKYYFEYSISLAAYITSFLTLTWQCEKTTNECKKTSLALIYLEECSQSAQVAEEAFLFRQDLMHRTPDFTFGGVFKLNMRILFVIGELVFAQCFTFTQLFWCTFACVTNMLFFTMCAFTLELVLVQHNFKLQKCKLESKDAVIKTVSLQRKLYSNLLSTIEKLNSSKFSKIIMLSVILNAIQSCFAITIIIMVNRDNVPLGQSQKFKISFEHLISLAAYITSFLTLTWQCERTTNECKNTSLALIYLEECSHSAEVAEEAFLFRQELMHRKPDFTIGGAFKLNMRTIFVV</sequence>
<comment type="similarity">
    <text evidence="6">Belongs to the insect chemoreceptor superfamily. Gustatory receptor (GR) family.</text>
</comment>
<evidence type="ECO:0000256" key="1">
    <source>
        <dbReference type="ARBA" id="ARBA00004651"/>
    </source>
</evidence>
<evidence type="ECO:0000256" key="5">
    <source>
        <dbReference type="ARBA" id="ARBA00023136"/>
    </source>
</evidence>
<keyword evidence="3 6" id="KW-0812">Transmembrane</keyword>
<evidence type="ECO:0000256" key="6">
    <source>
        <dbReference type="RuleBase" id="RU363108"/>
    </source>
</evidence>
<evidence type="ECO:0000313" key="8">
    <source>
        <dbReference type="Proteomes" id="UP000494165"/>
    </source>
</evidence>
<comment type="caution">
    <text evidence="7">The sequence shown here is derived from an EMBL/GenBank/DDBJ whole genome shotgun (WGS) entry which is preliminary data.</text>
</comment>
<evidence type="ECO:0000256" key="2">
    <source>
        <dbReference type="ARBA" id="ARBA00022475"/>
    </source>
</evidence>
<proteinExistence type="inferred from homology"/>
<keyword evidence="4 6" id="KW-1133">Transmembrane helix</keyword>
<dbReference type="Pfam" id="PF08395">
    <property type="entry name" value="7tm_7"/>
    <property type="match status" value="2"/>
</dbReference>
<keyword evidence="6" id="KW-0675">Receptor</keyword>
<dbReference type="GO" id="GO:0007165">
    <property type="term" value="P:signal transduction"/>
    <property type="evidence" value="ECO:0007669"/>
    <property type="project" value="UniProtKB-KW"/>
</dbReference>
<gene>
    <name evidence="7" type="ORF">CLODIP_2_CD12595</name>
</gene>